<feature type="domain" description="PI3K/PI4K catalytic" evidence="9">
    <location>
        <begin position="922"/>
        <end position="1019"/>
    </location>
</feature>
<dbReference type="InterPro" id="IPR015433">
    <property type="entry name" value="PI3/4_kinase"/>
</dbReference>
<evidence type="ECO:0000259" key="11">
    <source>
        <dbReference type="PROSITE" id="PS51545"/>
    </source>
</evidence>
<evidence type="ECO:0000259" key="13">
    <source>
        <dbReference type="PROSITE" id="PS51547"/>
    </source>
</evidence>
<dbReference type="GO" id="GO:0005524">
    <property type="term" value="F:ATP binding"/>
    <property type="evidence" value="ECO:0007669"/>
    <property type="project" value="UniProtKB-KW"/>
</dbReference>
<evidence type="ECO:0000313" key="14">
    <source>
        <dbReference type="EMBL" id="GMS84916.1"/>
    </source>
</evidence>
<dbReference type="Pfam" id="PF02192">
    <property type="entry name" value="PI3K_p85B"/>
    <property type="match status" value="1"/>
</dbReference>
<feature type="region of interest" description="Disordered" evidence="8">
    <location>
        <begin position="1"/>
        <end position="59"/>
    </location>
</feature>
<dbReference type="SMART" id="SM00143">
    <property type="entry name" value="PI3K_p85B"/>
    <property type="match status" value="1"/>
</dbReference>
<evidence type="ECO:0000256" key="1">
    <source>
        <dbReference type="ARBA" id="ARBA00001498"/>
    </source>
</evidence>
<dbReference type="GO" id="GO:0043491">
    <property type="term" value="P:phosphatidylinositol 3-kinase/protein kinase B signal transduction"/>
    <property type="evidence" value="ECO:0007669"/>
    <property type="project" value="TreeGrafter"/>
</dbReference>
<dbReference type="InterPro" id="IPR035892">
    <property type="entry name" value="C2_domain_sf"/>
</dbReference>
<comment type="similarity">
    <text evidence="7">Belongs to the PI3/PI4-kinase family.</text>
</comment>
<dbReference type="GO" id="GO:0005886">
    <property type="term" value="C:plasma membrane"/>
    <property type="evidence" value="ECO:0007669"/>
    <property type="project" value="TreeGrafter"/>
</dbReference>
<dbReference type="InterPro" id="IPR011009">
    <property type="entry name" value="Kinase-like_dom_sf"/>
</dbReference>
<feature type="non-terminal residue" evidence="14">
    <location>
        <position position="1019"/>
    </location>
</feature>
<dbReference type="GO" id="GO:0048015">
    <property type="term" value="P:phosphatidylinositol-mediated signaling"/>
    <property type="evidence" value="ECO:0007669"/>
    <property type="project" value="TreeGrafter"/>
</dbReference>
<keyword evidence="6" id="KW-0067">ATP-binding</keyword>
<dbReference type="GO" id="GO:0035005">
    <property type="term" value="F:1-phosphatidylinositol-4-phosphate 3-kinase activity"/>
    <property type="evidence" value="ECO:0007669"/>
    <property type="project" value="TreeGrafter"/>
</dbReference>
<evidence type="ECO:0000256" key="6">
    <source>
        <dbReference type="ARBA" id="ARBA00022840"/>
    </source>
</evidence>
<dbReference type="FunFam" id="3.30.1010.10:FF:000001">
    <property type="entry name" value="Phosphatidylinositol 4-phosphate 3-kinase C2 domain-containing subunit beta"/>
    <property type="match status" value="1"/>
</dbReference>
<keyword evidence="15" id="KW-1185">Reference proteome</keyword>
<proteinExistence type="inferred from homology"/>
<dbReference type="Gene3D" id="1.25.40.70">
    <property type="entry name" value="Phosphatidylinositol 3-kinase, accessory domain (PIK)"/>
    <property type="match status" value="1"/>
</dbReference>
<keyword evidence="4" id="KW-0547">Nucleotide-binding</keyword>
<dbReference type="InterPro" id="IPR042236">
    <property type="entry name" value="PI3K_accessory_sf"/>
</dbReference>
<dbReference type="InterPro" id="IPR000403">
    <property type="entry name" value="PI3/4_kinase_cat_dom"/>
</dbReference>
<dbReference type="SUPFAM" id="SSF54236">
    <property type="entry name" value="Ubiquitin-like"/>
    <property type="match status" value="1"/>
</dbReference>
<gene>
    <name evidence="14" type="ORF">PENTCL1PPCAC_7091</name>
</gene>
<evidence type="ECO:0000259" key="12">
    <source>
        <dbReference type="PROSITE" id="PS51546"/>
    </source>
</evidence>
<evidence type="ECO:0000256" key="7">
    <source>
        <dbReference type="PROSITE-ProRule" id="PRU00880"/>
    </source>
</evidence>
<dbReference type="SUPFAM" id="SSF56112">
    <property type="entry name" value="Protein kinase-like (PK-like)"/>
    <property type="match status" value="1"/>
</dbReference>
<dbReference type="InterPro" id="IPR018936">
    <property type="entry name" value="PI3/4_kinase_CS"/>
</dbReference>
<dbReference type="PROSITE" id="PS00915">
    <property type="entry name" value="PI3_4_KINASE_1"/>
    <property type="match status" value="1"/>
</dbReference>
<evidence type="ECO:0000256" key="3">
    <source>
        <dbReference type="ARBA" id="ARBA00022679"/>
    </source>
</evidence>
<feature type="compositionally biased region" description="Low complexity" evidence="8">
    <location>
        <begin position="14"/>
        <end position="28"/>
    </location>
</feature>
<dbReference type="EC" id="2.7.1.137" evidence="2"/>
<evidence type="ECO:0000256" key="5">
    <source>
        <dbReference type="ARBA" id="ARBA00022777"/>
    </source>
</evidence>
<dbReference type="InterPro" id="IPR029071">
    <property type="entry name" value="Ubiquitin-like_domsf"/>
</dbReference>
<dbReference type="Proteomes" id="UP001432027">
    <property type="component" value="Unassembled WGS sequence"/>
</dbReference>
<dbReference type="PROSITE" id="PS51546">
    <property type="entry name" value="PI3K_RBD"/>
    <property type="match status" value="1"/>
</dbReference>
<dbReference type="Gene3D" id="2.60.40.150">
    <property type="entry name" value="C2 domain"/>
    <property type="match status" value="1"/>
</dbReference>
<dbReference type="InterPro" id="IPR003113">
    <property type="entry name" value="PI3K_ABD"/>
</dbReference>
<dbReference type="GO" id="GO:0016477">
    <property type="term" value="P:cell migration"/>
    <property type="evidence" value="ECO:0007669"/>
    <property type="project" value="TreeGrafter"/>
</dbReference>
<evidence type="ECO:0000259" key="9">
    <source>
        <dbReference type="PROSITE" id="PS50290"/>
    </source>
</evidence>
<dbReference type="InterPro" id="IPR000341">
    <property type="entry name" value="PI3K_Ras-bd_dom"/>
</dbReference>
<sequence>MGHGGMAGGGPGQPGMMMNPMNPMMRRGPLTRSGSSRCDFVGLEPSPSPAPPTESRRASQAVVNSELQALHDEWNDRPRSQLVESEAHMLTANSFDAVKWVELSGTGERLALTVVFPWMLTTVRCGIEISLGQFKQELFDSVKKMSVVGYSMVPTDYIFCALTQSLGEKEDLFDEEQSLSWLLHSLTQPFPLLFLHVPDGHQQEKEIASTIGRAIGRPLSELEAKLSDELKQARVDLFLETEQAHALRGKTGFEHFAFPEEIQAVNVDEYAPKDLINKITSSNLRYQLFFRSKEDEENNEDKDCITVDVDFDVNYTPHGLIEKAIGYLEGSEEEEWRNLLETTHPSDFLLQIAAQKKFLTGNKRHLIMYAGVRSMLEDYRIPRFVVRRKSIVLRDYPEPAPMYRPSYMRAYESRWGTDEISRGSSEDDTMSLWEIDDFFQIRPISCTNLLSSDPTMKVYAAFMVVVGNSVIARGKSGLTPAYNPRWIENSVSFTHLYMKDLPCSAILCISLVGAHENKQTKRRNEKQRRRDSVRVKDGKKEKEKEKEDKKEEKKDDKKDEKGDEDEWDRDLDGHDRQPIGWVNMTIFDWKNELMQGMFHTSLWPGAGPGAIPENHYVAVDGPCVTNPGKIKEVCRLVFDTPLRKKKVVPPTDAHFDSFLFSQTKYNAPKRPSAMPKNSAHYDRVEGILRRHQLGERMSEEEEQFVWAMRTSIQANAPSALILLVDNALTWKKRENFADLYDMLTEWPRLDIGSAFSLLDNRYMDGRIREMVVAQIAAQLDNSSFPLYILPMIQALKQEQRCTSALSSLLLKRALQDYRIGQKLLWLLRSELSNLEDVFERQIQYRLLLLLEAYLRGNPEHLKIIVRQVDMVERLAKVSVAVKAYSDKEAATKRLREELRAQQSTMENIDSPLDPTAFLGEILIDGCRVLGSAKMPLRLRWTNTAPLASRYAPVYEIIFKNGDDLRQDMLVLQMLEVMDSIWKKHKLDCCLCVYPVLPMGTKIGMIGVVQDCSTIMEVQN</sequence>
<dbReference type="InterPro" id="IPR016024">
    <property type="entry name" value="ARM-type_fold"/>
</dbReference>
<dbReference type="Pfam" id="PF00613">
    <property type="entry name" value="PI3Ka"/>
    <property type="match status" value="1"/>
</dbReference>
<evidence type="ECO:0000313" key="15">
    <source>
        <dbReference type="Proteomes" id="UP001432027"/>
    </source>
</evidence>
<dbReference type="AlphaFoldDB" id="A0AAV5SNY6"/>
<dbReference type="EMBL" id="BTSX01000002">
    <property type="protein sequence ID" value="GMS84916.1"/>
    <property type="molecule type" value="Genomic_DNA"/>
</dbReference>
<feature type="domain" description="PIK helical" evidence="11">
    <location>
        <begin position="670"/>
        <end position="856"/>
    </location>
</feature>
<dbReference type="Gene3D" id="3.30.1010.10">
    <property type="entry name" value="Phosphatidylinositol 3-kinase Catalytic Subunit, Chain A, domain 4"/>
    <property type="match status" value="1"/>
</dbReference>
<evidence type="ECO:0000256" key="2">
    <source>
        <dbReference type="ARBA" id="ARBA00012073"/>
    </source>
</evidence>
<dbReference type="SUPFAM" id="SSF48371">
    <property type="entry name" value="ARM repeat"/>
    <property type="match status" value="1"/>
</dbReference>
<dbReference type="InterPro" id="IPR001263">
    <property type="entry name" value="PI3K_accessory_dom"/>
</dbReference>
<keyword evidence="5" id="KW-0418">Kinase</keyword>
<dbReference type="SUPFAM" id="SSF49562">
    <property type="entry name" value="C2 domain (Calcium/lipid-binding domain, CaLB)"/>
    <property type="match status" value="1"/>
</dbReference>
<feature type="domain" description="C2 PI3K-type" evidence="13">
    <location>
        <begin position="435"/>
        <end position="645"/>
    </location>
</feature>
<accession>A0AAV5SNY6</accession>
<dbReference type="SMART" id="SM00145">
    <property type="entry name" value="PI3Ka"/>
    <property type="match status" value="1"/>
</dbReference>
<dbReference type="PROSITE" id="PS51545">
    <property type="entry name" value="PIK_HELICAL"/>
    <property type="match status" value="1"/>
</dbReference>
<dbReference type="PROSITE" id="PS51547">
    <property type="entry name" value="C2_PI3K"/>
    <property type="match status" value="1"/>
</dbReference>
<name>A0AAV5SNY6_9BILA</name>
<dbReference type="Gene3D" id="3.10.20.770">
    <property type="match status" value="1"/>
</dbReference>
<evidence type="ECO:0000256" key="8">
    <source>
        <dbReference type="SAM" id="MobiDB-lite"/>
    </source>
</evidence>
<evidence type="ECO:0000256" key="4">
    <source>
        <dbReference type="ARBA" id="ARBA00022741"/>
    </source>
</evidence>
<dbReference type="PROSITE" id="PS50290">
    <property type="entry name" value="PI3_4_KINASE_3"/>
    <property type="match status" value="1"/>
</dbReference>
<feature type="domain" description="PI3K-ABD" evidence="10">
    <location>
        <begin position="106"/>
        <end position="199"/>
    </location>
</feature>
<feature type="compositionally biased region" description="Gly residues" evidence="8">
    <location>
        <begin position="1"/>
        <end position="13"/>
    </location>
</feature>
<feature type="region of interest" description="Disordered" evidence="8">
    <location>
        <begin position="517"/>
        <end position="574"/>
    </location>
</feature>
<organism evidence="14 15">
    <name type="scientific">Pristionchus entomophagus</name>
    <dbReference type="NCBI Taxonomy" id="358040"/>
    <lineage>
        <taxon>Eukaryota</taxon>
        <taxon>Metazoa</taxon>
        <taxon>Ecdysozoa</taxon>
        <taxon>Nematoda</taxon>
        <taxon>Chromadorea</taxon>
        <taxon>Rhabditida</taxon>
        <taxon>Rhabditina</taxon>
        <taxon>Diplogasteromorpha</taxon>
        <taxon>Diplogasteroidea</taxon>
        <taxon>Neodiplogasteridae</taxon>
        <taxon>Pristionchus</taxon>
    </lineage>
</organism>
<comment type="caution">
    <text evidence="14">The sequence shown here is derived from an EMBL/GenBank/DDBJ whole genome shotgun (WGS) entry which is preliminary data.</text>
</comment>
<dbReference type="GO" id="GO:0005737">
    <property type="term" value="C:cytoplasm"/>
    <property type="evidence" value="ECO:0007669"/>
    <property type="project" value="TreeGrafter"/>
</dbReference>
<dbReference type="GO" id="GO:0016303">
    <property type="term" value="F:1-phosphatidylinositol-3-kinase activity"/>
    <property type="evidence" value="ECO:0007669"/>
    <property type="project" value="UniProtKB-EC"/>
</dbReference>
<dbReference type="Pfam" id="PF00792">
    <property type="entry name" value="PI3K_C2"/>
    <property type="match status" value="1"/>
</dbReference>
<reference evidence="14" key="1">
    <citation type="submission" date="2023-10" db="EMBL/GenBank/DDBJ databases">
        <title>Genome assembly of Pristionchus species.</title>
        <authorList>
            <person name="Yoshida K."/>
            <person name="Sommer R.J."/>
        </authorList>
    </citation>
    <scope>NUCLEOTIDE SEQUENCE</scope>
    <source>
        <strain evidence="14">RS0144</strain>
    </source>
</reference>
<feature type="domain" description="PI3K-RBD" evidence="12">
    <location>
        <begin position="281"/>
        <end position="388"/>
    </location>
</feature>
<dbReference type="PANTHER" id="PTHR10048:SF111">
    <property type="entry name" value="PHOSPHATIDYLINOSITOL 3-KINASE AGE-1"/>
    <property type="match status" value="1"/>
</dbReference>
<dbReference type="GO" id="GO:0005942">
    <property type="term" value="C:phosphatidylinositol 3-kinase complex"/>
    <property type="evidence" value="ECO:0007669"/>
    <property type="project" value="TreeGrafter"/>
</dbReference>
<evidence type="ECO:0000259" key="10">
    <source>
        <dbReference type="PROSITE" id="PS51544"/>
    </source>
</evidence>
<feature type="compositionally biased region" description="Basic and acidic residues" evidence="8">
    <location>
        <begin position="528"/>
        <end position="561"/>
    </location>
</feature>
<protein>
    <recommendedName>
        <fullName evidence="2">phosphatidylinositol 3-kinase</fullName>
        <ecNumber evidence="2">2.7.1.137</ecNumber>
    </recommendedName>
</protein>
<dbReference type="InterPro" id="IPR002420">
    <property type="entry name" value="PI3K-type_C2_dom"/>
</dbReference>
<dbReference type="Pfam" id="PF00794">
    <property type="entry name" value="PI3K_rbd"/>
    <property type="match status" value="1"/>
</dbReference>
<keyword evidence="3" id="KW-0808">Transferase</keyword>
<dbReference type="PROSITE" id="PS51544">
    <property type="entry name" value="PI3K_ABD"/>
    <property type="match status" value="1"/>
</dbReference>
<comment type="catalytic activity">
    <reaction evidence="1">
        <text>a 1,2-diacyl-sn-glycero-3-phospho-(1D-myo-inositol) + ATP = a 1,2-diacyl-sn-glycero-3-phospho-(1D-myo-inositol-3-phosphate) + ADP + H(+)</text>
        <dbReference type="Rhea" id="RHEA:12709"/>
        <dbReference type="ChEBI" id="CHEBI:15378"/>
        <dbReference type="ChEBI" id="CHEBI:30616"/>
        <dbReference type="ChEBI" id="CHEBI:57880"/>
        <dbReference type="ChEBI" id="CHEBI:58088"/>
        <dbReference type="ChEBI" id="CHEBI:456216"/>
        <dbReference type="EC" id="2.7.1.137"/>
    </reaction>
</comment>
<dbReference type="PANTHER" id="PTHR10048">
    <property type="entry name" value="PHOSPHATIDYLINOSITOL KINASE"/>
    <property type="match status" value="1"/>
</dbReference>
<dbReference type="Pfam" id="PF00454">
    <property type="entry name" value="PI3_PI4_kinase"/>
    <property type="match status" value="1"/>
</dbReference>